<organism evidence="1 2">
    <name type="scientific">Cyanophage NATL2A-133</name>
    <dbReference type="NCBI Taxonomy" id="445692"/>
    <lineage>
        <taxon>Viruses</taxon>
        <taxon>Duplodnaviria</taxon>
        <taxon>Heunggongvirae</taxon>
        <taxon>Uroviricota</taxon>
        <taxon>Caudoviricetes</taxon>
        <taxon>Autographivirales</taxon>
        <taxon>Sechaudvirinae</taxon>
        <taxon>Tangaroavirus</taxon>
        <taxon>Tangaroavirus NATL2A133</taxon>
    </lineage>
</organism>
<reference evidence="1 2" key="1">
    <citation type="submission" date="2009-10" db="EMBL/GenBank/DDBJ databases">
        <title>The Genome Sequence of Cyanophage NATL2A-133.</title>
        <authorList>
            <consortium name="The Broad Institute Genome Sequencing Platform"/>
            <person name="Henn M.R."/>
            <person name="Sullivan M.S."/>
            <person name="Osburne M.S."/>
            <person name="Levin J."/>
            <person name="Malboeuf C."/>
            <person name="Casali M."/>
            <person name="Russ C."/>
            <person name="Lennon N."/>
            <person name="Erlich R."/>
            <person name="Young S.K."/>
            <person name="Koehrsen M."/>
            <person name="Yandava C."/>
            <person name="Zeng Q."/>
            <person name="Alvarado L."/>
            <person name="Anderson S."/>
            <person name="Berlin A."/>
            <person name="Borenstein D."/>
            <person name="Chen Z."/>
            <person name="Engels R."/>
            <person name="Freedman E."/>
            <person name="Gellesch M."/>
            <person name="Goldberg J."/>
            <person name="Green L."/>
            <person name="Griggs A."/>
            <person name="Gujja S."/>
            <person name="Heiman D."/>
            <person name="Hepburn T."/>
            <person name="Howarth C."/>
            <person name="Jen D."/>
            <person name="Larson L."/>
            <person name="Lewis B."/>
            <person name="Mehta T."/>
            <person name="Park D."/>
            <person name="Pearson M."/>
            <person name="Roberts A."/>
            <person name="Ryan E."/>
            <person name="Saif S."/>
            <person name="Shea T."/>
            <person name="Shenoy N."/>
            <person name="Sisk P."/>
            <person name="Stolte C."/>
            <person name="Sykes S."/>
            <person name="Walk T."/>
            <person name="White J."/>
            <person name="Yu Q."/>
            <person name="Coleman M.L."/>
            <person name="Huang K.H."/>
            <person name="Weigele P.R."/>
            <person name="DeFrancesco A.S."/>
            <person name="Kern S.E."/>
            <person name="Thompson L.R."/>
            <person name="Fu R."/>
            <person name="Hombeck B."/>
            <person name="Chisholm S.W."/>
            <person name="Haas B."/>
            <person name="Nusbaum C."/>
            <person name="Galagan J."/>
            <person name="Birren B."/>
        </authorList>
    </citation>
    <scope>NUCLEOTIDE SEQUENCE [LARGE SCALE GENOMIC DNA]</scope>
    <source>
        <strain evidence="1">NATL2A-133</strain>
    </source>
</reference>
<gene>
    <name evidence="1" type="ORF">CYPG_00056</name>
</gene>
<proteinExistence type="predicted"/>
<dbReference type="OrthoDB" id="33578at10239"/>
<dbReference type="RefSeq" id="YP_005087565.1">
    <property type="nucleotide sequence ID" value="NC_016659.1"/>
</dbReference>
<dbReference type="KEGG" id="vg:11538175"/>
<dbReference type="Proteomes" id="UP000006533">
    <property type="component" value="Segment"/>
</dbReference>
<dbReference type="GeneID" id="11538175"/>
<name>E3SP76_9CAUD</name>
<keyword evidence="2" id="KW-1185">Reference proteome</keyword>
<evidence type="ECO:0000313" key="1">
    <source>
        <dbReference type="EMBL" id="ADP00193.1"/>
    </source>
</evidence>
<sequence>MTLSFETTHEYYMKDPDMYYCAEHNGLCISQDYEDTVRFTGVTEKAIIKFVSGLFKHNAELAASLKKEIGLQDIKATSTTPKSRKTKGTLEAA</sequence>
<evidence type="ECO:0000313" key="2">
    <source>
        <dbReference type="Proteomes" id="UP000006533"/>
    </source>
</evidence>
<accession>E3SP76</accession>
<dbReference type="EMBL" id="GU071104">
    <property type="protein sequence ID" value="ADP00193.1"/>
    <property type="molecule type" value="Genomic_DNA"/>
</dbReference>
<protein>
    <submittedName>
        <fullName evidence="1">Predicted protein</fullName>
    </submittedName>
</protein>